<name>A0ABU5CNR9_9BACI</name>
<reference evidence="7 8" key="1">
    <citation type="submission" date="2023-10" db="EMBL/GenBank/DDBJ databases">
        <title>Virgibacillus soli CC-YMP-6 genome.</title>
        <authorList>
            <person name="Miliotis G."/>
            <person name="Sengupta P."/>
            <person name="Hameed A."/>
            <person name="Chuvochina M."/>
            <person name="Mcdonagh F."/>
            <person name="Simpson A.C."/>
            <person name="Singh N.K."/>
            <person name="Rekha P.D."/>
            <person name="Raman K."/>
            <person name="Hugenholtz P."/>
            <person name="Venkateswaran K."/>
        </authorList>
    </citation>
    <scope>NUCLEOTIDE SEQUENCE [LARGE SCALE GENOMIC DNA]</scope>
    <source>
        <strain evidence="7 8">CC-YMP-6</strain>
    </source>
</reference>
<organism evidence="7 8">
    <name type="scientific">Paracerasibacillus soli</name>
    <dbReference type="NCBI Taxonomy" id="480284"/>
    <lineage>
        <taxon>Bacteria</taxon>
        <taxon>Bacillati</taxon>
        <taxon>Bacillota</taxon>
        <taxon>Bacilli</taxon>
        <taxon>Bacillales</taxon>
        <taxon>Bacillaceae</taxon>
        <taxon>Paracerasibacillus</taxon>
    </lineage>
</organism>
<evidence type="ECO:0000256" key="2">
    <source>
        <dbReference type="ARBA" id="ARBA00022475"/>
    </source>
</evidence>
<dbReference type="InterPro" id="IPR051461">
    <property type="entry name" value="UPF0750_membrane"/>
</dbReference>
<evidence type="ECO:0000313" key="8">
    <source>
        <dbReference type="Proteomes" id="UP001275315"/>
    </source>
</evidence>
<proteinExistence type="predicted"/>
<protein>
    <submittedName>
        <fullName evidence="7">YitT family protein</fullName>
    </submittedName>
</protein>
<accession>A0ABU5CNR9</accession>
<sequence>MQHEIKKGLLVILGGSLQGLGMGLFLFPQSIPSGGAGGITIIIHYLLNIPVGIALWIVNFSLIFLGITYLGKRFALWTFIGITITSMTVHFIENLILLPNRNLIIDIVFGSIFLGTGIGIPCVRVYLMAESVLLQFYLHIERIFYRKTAILHELFHFFRNGCHC</sequence>
<feature type="transmembrane region" description="Helical" evidence="6">
    <location>
        <begin position="104"/>
        <end position="127"/>
    </location>
</feature>
<dbReference type="InterPro" id="IPR003740">
    <property type="entry name" value="YitT"/>
</dbReference>
<keyword evidence="4 6" id="KW-1133">Transmembrane helix</keyword>
<dbReference type="Proteomes" id="UP001275315">
    <property type="component" value="Unassembled WGS sequence"/>
</dbReference>
<feature type="transmembrane region" description="Helical" evidence="6">
    <location>
        <begin position="9"/>
        <end position="27"/>
    </location>
</feature>
<dbReference type="PANTHER" id="PTHR33545">
    <property type="entry name" value="UPF0750 MEMBRANE PROTEIN YITT-RELATED"/>
    <property type="match status" value="1"/>
</dbReference>
<evidence type="ECO:0000256" key="6">
    <source>
        <dbReference type="SAM" id="Phobius"/>
    </source>
</evidence>
<keyword evidence="8" id="KW-1185">Reference proteome</keyword>
<comment type="caution">
    <text evidence="7">The sequence shown here is derived from an EMBL/GenBank/DDBJ whole genome shotgun (WGS) entry which is preliminary data.</text>
</comment>
<feature type="transmembrane region" description="Helical" evidence="6">
    <location>
        <begin position="39"/>
        <end position="67"/>
    </location>
</feature>
<evidence type="ECO:0000313" key="7">
    <source>
        <dbReference type="EMBL" id="MDY0408004.1"/>
    </source>
</evidence>
<keyword evidence="3 6" id="KW-0812">Transmembrane</keyword>
<dbReference type="RefSeq" id="WP_320378769.1">
    <property type="nucleotide sequence ID" value="NZ_JAWDIQ010000001.1"/>
</dbReference>
<evidence type="ECO:0000256" key="3">
    <source>
        <dbReference type="ARBA" id="ARBA00022692"/>
    </source>
</evidence>
<feature type="transmembrane region" description="Helical" evidence="6">
    <location>
        <begin position="74"/>
        <end position="92"/>
    </location>
</feature>
<dbReference type="PANTHER" id="PTHR33545:SF9">
    <property type="entry name" value="UPF0750 MEMBRANE PROTEIN YITE"/>
    <property type="match status" value="1"/>
</dbReference>
<evidence type="ECO:0000256" key="4">
    <source>
        <dbReference type="ARBA" id="ARBA00022989"/>
    </source>
</evidence>
<gene>
    <name evidence="7" type="ORF">RWD45_04500</name>
</gene>
<dbReference type="EMBL" id="JAWDIQ010000001">
    <property type="protein sequence ID" value="MDY0408004.1"/>
    <property type="molecule type" value="Genomic_DNA"/>
</dbReference>
<comment type="subcellular location">
    <subcellularLocation>
        <location evidence="1">Cell membrane</location>
        <topology evidence="1">Multi-pass membrane protein</topology>
    </subcellularLocation>
</comment>
<evidence type="ECO:0000256" key="5">
    <source>
        <dbReference type="ARBA" id="ARBA00023136"/>
    </source>
</evidence>
<keyword evidence="5 6" id="KW-0472">Membrane</keyword>
<keyword evidence="2" id="KW-1003">Cell membrane</keyword>
<dbReference type="Pfam" id="PF02588">
    <property type="entry name" value="YitT_membrane"/>
    <property type="match status" value="1"/>
</dbReference>
<evidence type="ECO:0000256" key="1">
    <source>
        <dbReference type="ARBA" id="ARBA00004651"/>
    </source>
</evidence>